<sequence length="64" mass="7324">MKKYLYIFLFTILIFNTLRYLTYTLGGAFSVYNIIMLVLNIAALVYAGWAFKSTLKEGRSGSRS</sequence>
<proteinExistence type="predicted"/>
<feature type="transmembrane region" description="Helical" evidence="1">
    <location>
        <begin position="29"/>
        <end position="51"/>
    </location>
</feature>
<evidence type="ECO:0000313" key="3">
    <source>
        <dbReference type="Proteomes" id="UP000198571"/>
    </source>
</evidence>
<evidence type="ECO:0000256" key="1">
    <source>
        <dbReference type="SAM" id="Phobius"/>
    </source>
</evidence>
<reference evidence="3" key="1">
    <citation type="submission" date="2016-10" db="EMBL/GenBank/DDBJ databases">
        <authorList>
            <person name="Varghese N."/>
            <person name="Submissions S."/>
        </authorList>
    </citation>
    <scope>NUCLEOTIDE SEQUENCE [LARGE SCALE GENOMIC DNA]</scope>
    <source>
        <strain evidence="3">S9</strain>
    </source>
</reference>
<dbReference type="OrthoDB" id="2455236at2"/>
<name>A0A1H9UNP5_9BACI</name>
<dbReference type="RefSeq" id="WP_093051858.1">
    <property type="nucleotide sequence ID" value="NZ_FOGT01000008.1"/>
</dbReference>
<keyword evidence="1" id="KW-0472">Membrane</keyword>
<gene>
    <name evidence="2" type="ORF">SAMN05518684_10865</name>
</gene>
<keyword evidence="1" id="KW-1133">Transmembrane helix</keyword>
<organism evidence="2 3">
    <name type="scientific">Salipaludibacillus aurantiacus</name>
    <dbReference type="NCBI Taxonomy" id="1601833"/>
    <lineage>
        <taxon>Bacteria</taxon>
        <taxon>Bacillati</taxon>
        <taxon>Bacillota</taxon>
        <taxon>Bacilli</taxon>
        <taxon>Bacillales</taxon>
        <taxon>Bacillaceae</taxon>
    </lineage>
</organism>
<accession>A0A1H9UNP5</accession>
<dbReference type="Proteomes" id="UP000198571">
    <property type="component" value="Unassembled WGS sequence"/>
</dbReference>
<dbReference type="EMBL" id="FOGT01000008">
    <property type="protein sequence ID" value="SES10959.1"/>
    <property type="molecule type" value="Genomic_DNA"/>
</dbReference>
<protein>
    <submittedName>
        <fullName evidence="2">Uncharacterized protein</fullName>
    </submittedName>
</protein>
<evidence type="ECO:0000313" key="2">
    <source>
        <dbReference type="EMBL" id="SES10959.1"/>
    </source>
</evidence>
<feature type="transmembrane region" description="Helical" evidence="1">
    <location>
        <begin position="5"/>
        <end position="23"/>
    </location>
</feature>
<keyword evidence="1" id="KW-0812">Transmembrane</keyword>
<keyword evidence="3" id="KW-1185">Reference proteome</keyword>
<dbReference type="AlphaFoldDB" id="A0A1H9UNP5"/>